<feature type="region of interest" description="Disordered" evidence="2">
    <location>
        <begin position="191"/>
        <end position="215"/>
    </location>
</feature>
<feature type="coiled-coil region" evidence="1">
    <location>
        <begin position="156"/>
        <end position="190"/>
    </location>
</feature>
<feature type="region of interest" description="Disordered" evidence="2">
    <location>
        <begin position="234"/>
        <end position="280"/>
    </location>
</feature>
<reference evidence="3" key="1">
    <citation type="submission" date="2020-01" db="EMBL/GenBank/DDBJ databases">
        <title>Identification and distribution of gene clusters putatively required for synthesis of sphingolipid metabolism inhibitors in phylogenetically diverse species of the filamentous fungus Fusarium.</title>
        <authorList>
            <person name="Kim H.-S."/>
            <person name="Busman M."/>
            <person name="Brown D.W."/>
            <person name="Divon H."/>
            <person name="Uhlig S."/>
            <person name="Proctor R.H."/>
        </authorList>
    </citation>
    <scope>NUCLEOTIDE SEQUENCE</scope>
    <source>
        <strain evidence="3">NRRL 53441</strain>
    </source>
</reference>
<organism evidence="3 4">
    <name type="scientific">Fusarium austroafricanum</name>
    <dbReference type="NCBI Taxonomy" id="2364996"/>
    <lineage>
        <taxon>Eukaryota</taxon>
        <taxon>Fungi</taxon>
        <taxon>Dikarya</taxon>
        <taxon>Ascomycota</taxon>
        <taxon>Pezizomycotina</taxon>
        <taxon>Sordariomycetes</taxon>
        <taxon>Hypocreomycetidae</taxon>
        <taxon>Hypocreales</taxon>
        <taxon>Nectriaceae</taxon>
        <taxon>Fusarium</taxon>
        <taxon>Fusarium concolor species complex</taxon>
    </lineage>
</organism>
<sequence length="280" mass="30564">MACEAAFRDFRLAGAAVSPAPERKILRKEPLTDLLRMVLAEIKSNYEDYKRKMDKNLSKEDSPKKKEWEKHIPTHARVLACRYVSNNGSINGALAGALAEIGYEHLLVVKPRMSGIQTSNVGKVSAMVTSGADSNAKNAELRAQIKRNDEAINTKIDKLKEALKTVNKMAKETKSTVDDLKEELKALRKAGSSPAISAGNNAGHARAVSGAQGTNRRRNALWQNFTPIASEHSTSMDLDHAPHPAIPAVTPTRPTKRNAASKQQTAASKTDDEVESLLEF</sequence>
<proteinExistence type="predicted"/>
<comment type="caution">
    <text evidence="3">The sequence shown here is derived from an EMBL/GenBank/DDBJ whole genome shotgun (WGS) entry which is preliminary data.</text>
</comment>
<evidence type="ECO:0000256" key="2">
    <source>
        <dbReference type="SAM" id="MobiDB-lite"/>
    </source>
</evidence>
<feature type="compositionally biased region" description="Polar residues" evidence="2">
    <location>
        <begin position="258"/>
        <end position="268"/>
    </location>
</feature>
<name>A0A8H4NM54_9HYPO</name>
<protein>
    <submittedName>
        <fullName evidence="3">Uncharacterized protein</fullName>
    </submittedName>
</protein>
<evidence type="ECO:0000313" key="4">
    <source>
        <dbReference type="Proteomes" id="UP000605986"/>
    </source>
</evidence>
<dbReference type="EMBL" id="JAADJG010001090">
    <property type="protein sequence ID" value="KAF4425197.1"/>
    <property type="molecule type" value="Genomic_DNA"/>
</dbReference>
<keyword evidence="4" id="KW-1185">Reference proteome</keyword>
<gene>
    <name evidence="3" type="ORF">F53441_14160</name>
</gene>
<dbReference type="Proteomes" id="UP000605986">
    <property type="component" value="Unassembled WGS sequence"/>
</dbReference>
<evidence type="ECO:0000313" key="3">
    <source>
        <dbReference type="EMBL" id="KAF4425197.1"/>
    </source>
</evidence>
<evidence type="ECO:0000256" key="1">
    <source>
        <dbReference type="SAM" id="Coils"/>
    </source>
</evidence>
<accession>A0A8H4NM54</accession>
<dbReference type="AlphaFoldDB" id="A0A8H4NM54"/>
<keyword evidence="1" id="KW-0175">Coiled coil</keyword>